<sequence length="165" mass="17713">MKVKRLVMTAVFTALVFVTTAYILHIPIPATGGYVHIGDAVIYLAAACLPLPYAIFTASVGAGLCDALFAPVYVIPTIIIKAILVLFFTNKKDKIICKRNVIALILAGVTGVLCYYAVDAFLYFDKNFLAALSTLPMSFVQPAASAAAFLIIGAALDKLNFKKLF</sequence>
<keyword evidence="3" id="KW-1185">Reference proteome</keyword>
<dbReference type="NCBIfam" id="TIGR04002">
    <property type="entry name" value="TIGR04002 family protein"/>
    <property type="match status" value="1"/>
</dbReference>
<organism evidence="2 3">
    <name type="scientific">Qingrenia yutianensis</name>
    <dbReference type="NCBI Taxonomy" id="2763676"/>
    <lineage>
        <taxon>Bacteria</taxon>
        <taxon>Bacillati</taxon>
        <taxon>Bacillota</taxon>
        <taxon>Clostridia</taxon>
        <taxon>Eubacteriales</taxon>
        <taxon>Oscillospiraceae</taxon>
        <taxon>Qingrenia</taxon>
    </lineage>
</organism>
<keyword evidence="1" id="KW-0812">Transmembrane</keyword>
<dbReference type="GO" id="GO:0016020">
    <property type="term" value="C:membrane"/>
    <property type="evidence" value="ECO:0007669"/>
    <property type="project" value="InterPro"/>
</dbReference>
<feature type="transmembrane region" description="Helical" evidence="1">
    <location>
        <begin position="138"/>
        <end position="156"/>
    </location>
</feature>
<dbReference type="InterPro" id="IPR009825">
    <property type="entry name" value="ECF_substrate-spec-like"/>
</dbReference>
<dbReference type="Gene3D" id="1.10.1760.20">
    <property type="match status" value="1"/>
</dbReference>
<evidence type="ECO:0000313" key="3">
    <source>
        <dbReference type="Proteomes" id="UP000647416"/>
    </source>
</evidence>
<dbReference type="AlphaFoldDB" id="A0A926IN65"/>
<dbReference type="InterPro" id="IPR023812">
    <property type="entry name" value="CHP04002"/>
</dbReference>
<feature type="transmembrane region" description="Helical" evidence="1">
    <location>
        <begin position="68"/>
        <end position="89"/>
    </location>
</feature>
<feature type="transmembrane region" description="Helical" evidence="1">
    <location>
        <begin position="6"/>
        <end position="28"/>
    </location>
</feature>
<dbReference type="RefSeq" id="WP_178347417.1">
    <property type="nucleotide sequence ID" value="NZ_JACRTE010000008.1"/>
</dbReference>
<evidence type="ECO:0000313" key="2">
    <source>
        <dbReference type="EMBL" id="MBC8596802.1"/>
    </source>
</evidence>
<reference evidence="2" key="1">
    <citation type="submission" date="2020-08" db="EMBL/GenBank/DDBJ databases">
        <title>Genome public.</title>
        <authorList>
            <person name="Liu C."/>
            <person name="Sun Q."/>
        </authorList>
    </citation>
    <scope>NUCLEOTIDE SEQUENCE</scope>
    <source>
        <strain evidence="2">NSJ-50</strain>
    </source>
</reference>
<dbReference type="Pfam" id="PF07155">
    <property type="entry name" value="ECF-ribofla_trS"/>
    <property type="match status" value="1"/>
</dbReference>
<dbReference type="Proteomes" id="UP000647416">
    <property type="component" value="Unassembled WGS sequence"/>
</dbReference>
<comment type="caution">
    <text evidence="2">The sequence shown here is derived from an EMBL/GenBank/DDBJ whole genome shotgun (WGS) entry which is preliminary data.</text>
</comment>
<keyword evidence="1" id="KW-1133">Transmembrane helix</keyword>
<feature type="transmembrane region" description="Helical" evidence="1">
    <location>
        <begin position="101"/>
        <end position="118"/>
    </location>
</feature>
<protein>
    <submittedName>
        <fullName evidence="2">TIGR04002 family protein</fullName>
    </submittedName>
</protein>
<accession>A0A926IN65</accession>
<proteinExistence type="predicted"/>
<evidence type="ECO:0000256" key="1">
    <source>
        <dbReference type="SAM" id="Phobius"/>
    </source>
</evidence>
<name>A0A926IN65_9FIRM</name>
<feature type="transmembrane region" description="Helical" evidence="1">
    <location>
        <begin position="40"/>
        <end position="62"/>
    </location>
</feature>
<keyword evidence="1" id="KW-0472">Membrane</keyword>
<dbReference type="EMBL" id="JACRTE010000008">
    <property type="protein sequence ID" value="MBC8596802.1"/>
    <property type="molecule type" value="Genomic_DNA"/>
</dbReference>
<gene>
    <name evidence="2" type="ORF">H8706_07960</name>
</gene>